<sequence length="60" mass="6923">LTCVHVVSVCYHMQTTSRQPKGPRVTVNITTLFKAHCGLMCSLNIQTIRLQCVRRQERYC</sequence>
<dbReference type="AlphaFoldDB" id="A0A0V1DL75"/>
<accession>A0A0V1DL75</accession>
<feature type="non-terminal residue" evidence="1">
    <location>
        <position position="1"/>
    </location>
</feature>
<evidence type="ECO:0000313" key="2">
    <source>
        <dbReference type="EMBL" id="KRY62991.1"/>
    </source>
</evidence>
<gene>
    <name evidence="1" type="ORF">T4D_11874</name>
    <name evidence="2" type="ORF">T4D_8557</name>
</gene>
<comment type="caution">
    <text evidence="1">The sequence shown here is derived from an EMBL/GenBank/DDBJ whole genome shotgun (WGS) entry which is preliminary data.</text>
</comment>
<keyword evidence="3" id="KW-1185">Reference proteome</keyword>
<proteinExistence type="predicted"/>
<organism evidence="1 3">
    <name type="scientific">Trichinella pseudospiralis</name>
    <name type="common">Parasitic roundworm</name>
    <dbReference type="NCBI Taxonomy" id="6337"/>
    <lineage>
        <taxon>Eukaryota</taxon>
        <taxon>Metazoa</taxon>
        <taxon>Ecdysozoa</taxon>
        <taxon>Nematoda</taxon>
        <taxon>Enoplea</taxon>
        <taxon>Dorylaimia</taxon>
        <taxon>Trichinellida</taxon>
        <taxon>Trichinellidae</taxon>
        <taxon>Trichinella</taxon>
    </lineage>
</organism>
<protein>
    <submittedName>
        <fullName evidence="1">Uncharacterized protein</fullName>
    </submittedName>
</protein>
<name>A0A0V1DL75_TRIPS</name>
<dbReference type="EMBL" id="JYDT01003812">
    <property type="protein sequence ID" value="KRY62102.1"/>
    <property type="molecule type" value="Genomic_DNA"/>
</dbReference>
<evidence type="ECO:0000313" key="3">
    <source>
        <dbReference type="Proteomes" id="UP000054995"/>
    </source>
</evidence>
<feature type="non-terminal residue" evidence="1">
    <location>
        <position position="60"/>
    </location>
</feature>
<evidence type="ECO:0000313" key="1">
    <source>
        <dbReference type="EMBL" id="KRY62102.1"/>
    </source>
</evidence>
<reference evidence="1 3" key="1">
    <citation type="submission" date="2015-01" db="EMBL/GenBank/DDBJ databases">
        <title>Evolution of Trichinella species and genotypes.</title>
        <authorList>
            <person name="Korhonen P.K."/>
            <person name="Edoardo P."/>
            <person name="Giuseppe L.R."/>
            <person name="Gasser R.B."/>
        </authorList>
    </citation>
    <scope>NUCLEOTIDE SEQUENCE [LARGE SCALE GENOMIC DNA]</scope>
    <source>
        <strain evidence="1">ISS470</strain>
    </source>
</reference>
<dbReference type="EMBL" id="JYDT01002800">
    <property type="protein sequence ID" value="KRY62991.1"/>
    <property type="molecule type" value="Genomic_DNA"/>
</dbReference>
<dbReference type="Proteomes" id="UP000054995">
    <property type="component" value="Unassembled WGS sequence"/>
</dbReference>